<sequence>MKFKLNDEVKWSSSSNGVTKVKIGFIVEVIPPGVNVKKFELGRLLDAPGLPRKEESYIVCVGSRPGSRAKPKYYWPRVNNLRRLQQKTCALKT</sequence>
<proteinExistence type="predicted"/>
<comment type="caution">
    <text evidence="1">The sequence shown here is derived from an EMBL/GenBank/DDBJ whole genome shotgun (WGS) entry which is preliminary data.</text>
</comment>
<reference evidence="1 2" key="1">
    <citation type="submission" date="2019-08" db="EMBL/GenBank/DDBJ databases">
        <title>Whole genome analysis of cultivated E. coli strains isolated from CD patients and healthy donors.</title>
        <authorList>
            <person name="Siniagina M.N."/>
            <person name="Markelova M.I."/>
            <person name="Laikov A.V."/>
            <person name="Boulygina E.A."/>
            <person name="Khusnutdinova D.R."/>
            <person name="Kharchenko A."/>
            <person name="Grigoryeva T.V."/>
        </authorList>
    </citation>
    <scope>NUCLEOTIDE SEQUENCE [LARGE SCALE GENOMIC DNA]</scope>
    <source>
        <strain evidence="1 2">1_45_11</strain>
    </source>
</reference>
<dbReference type="AlphaFoldDB" id="A0AB74MBR0"/>
<evidence type="ECO:0000313" key="2">
    <source>
        <dbReference type="Proteomes" id="UP000321295"/>
    </source>
</evidence>
<evidence type="ECO:0000313" key="1">
    <source>
        <dbReference type="EMBL" id="TXQ30805.1"/>
    </source>
</evidence>
<accession>A0AB74MBR0</accession>
<name>A0AB74MBR0_ECOLX</name>
<dbReference type="EMBL" id="VRXD01000039">
    <property type="protein sequence ID" value="TXQ30805.1"/>
    <property type="molecule type" value="Genomic_DNA"/>
</dbReference>
<gene>
    <name evidence="1" type="ORF">FV293_22170</name>
</gene>
<protein>
    <submittedName>
        <fullName evidence="1">Uncharacterized protein</fullName>
    </submittedName>
</protein>
<organism evidence="1 2">
    <name type="scientific">Escherichia coli</name>
    <dbReference type="NCBI Taxonomy" id="562"/>
    <lineage>
        <taxon>Bacteria</taxon>
        <taxon>Pseudomonadati</taxon>
        <taxon>Pseudomonadota</taxon>
        <taxon>Gammaproteobacteria</taxon>
        <taxon>Enterobacterales</taxon>
        <taxon>Enterobacteriaceae</taxon>
        <taxon>Escherichia</taxon>
    </lineage>
</organism>
<dbReference type="Proteomes" id="UP000321295">
    <property type="component" value="Unassembled WGS sequence"/>
</dbReference>